<dbReference type="EMBL" id="PGCJ01000004">
    <property type="protein sequence ID" value="PLW58305.1"/>
    <property type="molecule type" value="Genomic_DNA"/>
</dbReference>
<keyword evidence="2" id="KW-0812">Transmembrane</keyword>
<comment type="caution">
    <text evidence="3">The sequence shown here is derived from an EMBL/GenBank/DDBJ whole genome shotgun (WGS) entry which is preliminary data.</text>
</comment>
<dbReference type="Proteomes" id="UP000235388">
    <property type="component" value="Unassembled WGS sequence"/>
</dbReference>
<keyword evidence="4" id="KW-1185">Reference proteome</keyword>
<feature type="transmembrane region" description="Helical" evidence="2">
    <location>
        <begin position="110"/>
        <end position="133"/>
    </location>
</feature>
<protein>
    <submittedName>
        <fullName evidence="3">Uncharacterized protein</fullName>
    </submittedName>
</protein>
<name>A0A2N5W7V5_9BASI</name>
<keyword evidence="2" id="KW-1133">Transmembrane helix</keyword>
<feature type="region of interest" description="Disordered" evidence="1">
    <location>
        <begin position="153"/>
        <end position="201"/>
    </location>
</feature>
<feature type="region of interest" description="Disordered" evidence="1">
    <location>
        <begin position="1"/>
        <end position="82"/>
    </location>
</feature>
<keyword evidence="2" id="KW-0472">Membrane</keyword>
<feature type="compositionally biased region" description="Low complexity" evidence="1">
    <location>
        <begin position="18"/>
        <end position="58"/>
    </location>
</feature>
<dbReference type="OrthoDB" id="2507016at2759"/>
<dbReference type="AlphaFoldDB" id="A0A2N5W7V5"/>
<evidence type="ECO:0000313" key="3">
    <source>
        <dbReference type="EMBL" id="PLW58305.1"/>
    </source>
</evidence>
<reference evidence="3 4" key="1">
    <citation type="submission" date="2017-11" db="EMBL/GenBank/DDBJ databases">
        <title>De novo assembly and phasing of dikaryotic genomes from two isolates of Puccinia coronata f. sp. avenae, the causal agent of oat crown rust.</title>
        <authorList>
            <person name="Miller M.E."/>
            <person name="Zhang Y."/>
            <person name="Omidvar V."/>
            <person name="Sperschneider J."/>
            <person name="Schwessinger B."/>
            <person name="Raley C."/>
            <person name="Palmer J.M."/>
            <person name="Garnica D."/>
            <person name="Upadhyaya N."/>
            <person name="Rathjen J."/>
            <person name="Taylor J.M."/>
            <person name="Park R.F."/>
            <person name="Dodds P.N."/>
            <person name="Hirsch C.D."/>
            <person name="Kianian S.F."/>
            <person name="Figueroa M."/>
        </authorList>
    </citation>
    <scope>NUCLEOTIDE SEQUENCE [LARGE SCALE GENOMIC DNA]</scope>
    <source>
        <strain evidence="3">12NC29</strain>
    </source>
</reference>
<evidence type="ECO:0000313" key="4">
    <source>
        <dbReference type="Proteomes" id="UP000235388"/>
    </source>
</evidence>
<accession>A0A2N5W7V5</accession>
<gene>
    <name evidence="3" type="ORF">PCANC_00809</name>
</gene>
<proteinExistence type="predicted"/>
<feature type="compositionally biased region" description="Low complexity" evidence="1">
    <location>
        <begin position="68"/>
        <end position="82"/>
    </location>
</feature>
<evidence type="ECO:0000256" key="1">
    <source>
        <dbReference type="SAM" id="MobiDB-lite"/>
    </source>
</evidence>
<evidence type="ECO:0000256" key="2">
    <source>
        <dbReference type="SAM" id="Phobius"/>
    </source>
</evidence>
<sequence length="267" mass="28124">MGVPIIAPPIQAGRAPLTTGSSTIISTPTTSSAQTSFSTAPAQISSSTAPAQTSSSASHIPLQPQTLSSPTPSGSVGSSSVTQEVLPTAIAPSQLSQPITDPYSRLTPPVIGALVFAGTLSTVLCLAVLLICLRRKSRACGSRMTDYDTQFTMESRPAPRRGTTQDSNKPRPLGFIHQASYSPTDSVPPCSPKGSEMESIRRMSDLDNSGGALWSILAGRPTSIISNLNSHDGRQTPLRLSNDTCMVLDPYLMQFHQPLEPTHPSTP</sequence>
<organism evidence="3 4">
    <name type="scientific">Puccinia coronata f. sp. avenae</name>
    <dbReference type="NCBI Taxonomy" id="200324"/>
    <lineage>
        <taxon>Eukaryota</taxon>
        <taxon>Fungi</taxon>
        <taxon>Dikarya</taxon>
        <taxon>Basidiomycota</taxon>
        <taxon>Pucciniomycotina</taxon>
        <taxon>Pucciniomycetes</taxon>
        <taxon>Pucciniales</taxon>
        <taxon>Pucciniaceae</taxon>
        <taxon>Puccinia</taxon>
    </lineage>
</organism>